<feature type="transmembrane region" description="Helical" evidence="1">
    <location>
        <begin position="119"/>
        <end position="144"/>
    </location>
</feature>
<feature type="transmembrane region" description="Helical" evidence="1">
    <location>
        <begin position="259"/>
        <end position="281"/>
    </location>
</feature>
<name>A0A7X5HUL7_9FIRM</name>
<proteinExistence type="predicted"/>
<feature type="transmembrane region" description="Helical" evidence="1">
    <location>
        <begin position="156"/>
        <end position="179"/>
    </location>
</feature>
<dbReference type="RefSeq" id="WP_162369682.1">
    <property type="nucleotide sequence ID" value="NZ_JAAEEH010000008.1"/>
</dbReference>
<keyword evidence="1" id="KW-1133">Transmembrane helix</keyword>
<reference evidence="3 4" key="1">
    <citation type="submission" date="2020-01" db="EMBL/GenBank/DDBJ databases">
        <title>Anaeroalcalibacter tamaniensis gen. nov., sp. nov., moderately halophilic strictly anaerobic fermenter bacterium from mud volcano of Taman peninsula.</title>
        <authorList>
            <person name="Frolova A."/>
            <person name="Merkel A.Y."/>
            <person name="Slobodkin A.I."/>
        </authorList>
    </citation>
    <scope>NUCLEOTIDE SEQUENCE [LARGE SCALE GENOMIC DNA]</scope>
    <source>
        <strain evidence="3 4">F-3ap</strain>
    </source>
</reference>
<evidence type="ECO:0000256" key="1">
    <source>
        <dbReference type="SAM" id="Phobius"/>
    </source>
</evidence>
<dbReference type="AlphaFoldDB" id="A0A7X5HUL7"/>
<keyword evidence="1" id="KW-0812">Transmembrane</keyword>
<organism evidence="3 4">
    <name type="scientific">Anaerotalea alkaliphila</name>
    <dbReference type="NCBI Taxonomy" id="2662126"/>
    <lineage>
        <taxon>Bacteria</taxon>
        <taxon>Bacillati</taxon>
        <taxon>Bacillota</taxon>
        <taxon>Clostridia</taxon>
        <taxon>Eubacteriales</taxon>
        <taxon>Anaerotalea</taxon>
    </lineage>
</organism>
<feature type="chain" id="PRO_5031073020" evidence="2">
    <location>
        <begin position="24"/>
        <end position="286"/>
    </location>
</feature>
<keyword evidence="4" id="KW-1185">Reference proteome</keyword>
<feature type="transmembrane region" description="Helical" evidence="1">
    <location>
        <begin position="94"/>
        <end position="113"/>
    </location>
</feature>
<sequence>MRHKGIITTLVCVLVVLSGIAAAAGIFSDGGPGTYPHETIRGGTVEIYGKGVYRHMPAEVAIQGIAQDWVTLLVGIPLLVLGLGWAWKGSLKGRLVLAGTLGYFLVTYLFYLMMAMYNALFLVYVVLLGASFFALALVLLSFDLDRLELGFGRKPPVGLAGGFLIVNSVNIGLLWLSVVVPPLLDGSLYPKDLGHSTTLVVQGLDLALLLPLSFLAGALLLARNRLGFLLGPVYLVFLCILMGALTAKVAAIGLGGGNIIPAVFLIPGTLLVGVAACVRLFGSLEG</sequence>
<evidence type="ECO:0000313" key="3">
    <source>
        <dbReference type="EMBL" id="NDL66953.1"/>
    </source>
</evidence>
<comment type="caution">
    <text evidence="3">The sequence shown here is derived from an EMBL/GenBank/DDBJ whole genome shotgun (WGS) entry which is preliminary data.</text>
</comment>
<dbReference type="Proteomes" id="UP000461585">
    <property type="component" value="Unassembled WGS sequence"/>
</dbReference>
<feature type="transmembrane region" description="Helical" evidence="1">
    <location>
        <begin position="233"/>
        <end position="253"/>
    </location>
</feature>
<feature type="signal peptide" evidence="2">
    <location>
        <begin position="1"/>
        <end position="23"/>
    </location>
</feature>
<evidence type="ECO:0000256" key="2">
    <source>
        <dbReference type="SAM" id="SignalP"/>
    </source>
</evidence>
<evidence type="ECO:0000313" key="4">
    <source>
        <dbReference type="Proteomes" id="UP000461585"/>
    </source>
</evidence>
<dbReference type="EMBL" id="JAAEEH010000008">
    <property type="protein sequence ID" value="NDL66953.1"/>
    <property type="molecule type" value="Genomic_DNA"/>
</dbReference>
<gene>
    <name evidence="3" type="ORF">GXN74_04220</name>
</gene>
<keyword evidence="1" id="KW-0472">Membrane</keyword>
<accession>A0A7X5HUL7</accession>
<feature type="transmembrane region" description="Helical" evidence="1">
    <location>
        <begin position="199"/>
        <end position="221"/>
    </location>
</feature>
<protein>
    <submittedName>
        <fullName evidence="3">Uncharacterized protein</fullName>
    </submittedName>
</protein>
<feature type="transmembrane region" description="Helical" evidence="1">
    <location>
        <begin position="69"/>
        <end position="87"/>
    </location>
</feature>
<keyword evidence="2" id="KW-0732">Signal</keyword>